<organism evidence="8 9">
    <name type="scientific">Bacteroides fragilis 3_1_12</name>
    <dbReference type="NCBI Taxonomy" id="457424"/>
    <lineage>
        <taxon>Bacteria</taxon>
        <taxon>Pseudomonadati</taxon>
        <taxon>Bacteroidota</taxon>
        <taxon>Bacteroidia</taxon>
        <taxon>Bacteroidales</taxon>
        <taxon>Bacteroidaceae</taxon>
        <taxon>Bacteroides</taxon>
    </lineage>
</organism>
<dbReference type="Gene3D" id="3.30.479.30">
    <property type="entry name" value="Band 7 domain"/>
    <property type="match status" value="1"/>
</dbReference>
<dbReference type="SMART" id="SM00244">
    <property type="entry name" value="PHB"/>
    <property type="match status" value="1"/>
</dbReference>
<evidence type="ECO:0000256" key="1">
    <source>
        <dbReference type="ARBA" id="ARBA00004167"/>
    </source>
</evidence>
<feature type="coiled-coil region" evidence="6">
    <location>
        <begin position="400"/>
        <end position="449"/>
    </location>
</feature>
<dbReference type="InterPro" id="IPR036013">
    <property type="entry name" value="Band_7/SPFH_dom_sf"/>
</dbReference>
<dbReference type="EMBL" id="EQ973213">
    <property type="protein sequence ID" value="EFR51560.1"/>
    <property type="molecule type" value="Genomic_DNA"/>
</dbReference>
<dbReference type="Pfam" id="PF15975">
    <property type="entry name" value="Flot"/>
    <property type="match status" value="1"/>
</dbReference>
<dbReference type="PANTHER" id="PTHR13806">
    <property type="entry name" value="FLOTILLIN-RELATED"/>
    <property type="match status" value="1"/>
</dbReference>
<evidence type="ECO:0000256" key="5">
    <source>
        <dbReference type="ARBA" id="ARBA00023136"/>
    </source>
</evidence>
<keyword evidence="9" id="KW-1185">Reference proteome</keyword>
<proteinExistence type="inferred from homology"/>
<dbReference type="InterPro" id="IPR031905">
    <property type="entry name" value="Flotillin_C"/>
</dbReference>
<dbReference type="Proteomes" id="UP000005101">
    <property type="component" value="Unassembled WGS sequence"/>
</dbReference>
<comment type="subcellular location">
    <subcellularLocation>
        <location evidence="2">Cell membrane</location>
    </subcellularLocation>
    <subcellularLocation>
        <location evidence="1">Membrane</location>
        <topology evidence="1">Single-pass membrane protein</topology>
    </subcellularLocation>
</comment>
<gene>
    <name evidence="8" type="ORF">BFAG_00254</name>
</gene>
<dbReference type="InterPro" id="IPR001107">
    <property type="entry name" value="Band_7"/>
</dbReference>
<name>A0ABN0BF59_BACFG</name>
<evidence type="ECO:0000259" key="7">
    <source>
        <dbReference type="SMART" id="SM00244"/>
    </source>
</evidence>
<reference evidence="8 9" key="1">
    <citation type="submission" date="2008-12" db="EMBL/GenBank/DDBJ databases">
        <title>Annotation of Bacteroides fragilis strain 3_1_12.</title>
        <authorList>
            <consortium name="The Broad Institute Genome Sequencing Platform"/>
            <person name="Ward D."/>
            <person name="Young S.K."/>
            <person name="Kodira C.D."/>
            <person name="Zeng Q."/>
            <person name="Koehrsen M."/>
            <person name="Alvarado L."/>
            <person name="Berlin A."/>
            <person name="Borenstein D."/>
            <person name="Chen Z."/>
            <person name="Engels R."/>
            <person name="Freedman E."/>
            <person name="Gellesch M."/>
            <person name="Goldberg J."/>
            <person name="Griggs A."/>
            <person name="Gujja S."/>
            <person name="Heiman D."/>
            <person name="Hepburn T."/>
            <person name="Howarth C."/>
            <person name="Jen D."/>
            <person name="Larson L."/>
            <person name="Lewis B."/>
            <person name="Mehta T."/>
            <person name="Park D."/>
            <person name="Pearson M."/>
            <person name="Roberts A."/>
            <person name="Saif S."/>
            <person name="Shea T."/>
            <person name="Shenoy N."/>
            <person name="Sisk P."/>
            <person name="Stolte C."/>
            <person name="Sykes S."/>
            <person name="Walk T."/>
            <person name="White J."/>
            <person name="Yandava C."/>
            <person name="Allen-Vercoe E."/>
            <person name="Strauss J."/>
            <person name="Ambrose C."/>
            <person name="Lander E."/>
            <person name="Nusbaum C."/>
            <person name="Galagan J."/>
            <person name="Birren B."/>
        </authorList>
    </citation>
    <scope>NUCLEOTIDE SEQUENCE [LARGE SCALE GENOMIC DNA]</scope>
    <source>
        <strain evidence="8 9">3_1_12</strain>
    </source>
</reference>
<evidence type="ECO:0000256" key="3">
    <source>
        <dbReference type="ARBA" id="ARBA00007161"/>
    </source>
</evidence>
<evidence type="ECO:0000256" key="6">
    <source>
        <dbReference type="SAM" id="Coils"/>
    </source>
</evidence>
<dbReference type="PANTHER" id="PTHR13806:SF31">
    <property type="entry name" value="FLOTILLIN-LIKE PROTEIN 1-RELATED"/>
    <property type="match status" value="1"/>
</dbReference>
<feature type="domain" description="Band 7" evidence="7">
    <location>
        <begin position="18"/>
        <end position="188"/>
    </location>
</feature>
<evidence type="ECO:0000313" key="9">
    <source>
        <dbReference type="Proteomes" id="UP000005101"/>
    </source>
</evidence>
<dbReference type="SUPFAM" id="SSF117892">
    <property type="entry name" value="Band 7/SPFH domain"/>
    <property type="match status" value="1"/>
</dbReference>
<evidence type="ECO:0000256" key="4">
    <source>
        <dbReference type="ARBA" id="ARBA00022475"/>
    </source>
</evidence>
<keyword evidence="6" id="KW-0175">Coiled coil</keyword>
<dbReference type="Pfam" id="PF01145">
    <property type="entry name" value="Band_7"/>
    <property type="match status" value="1"/>
</dbReference>
<accession>A0ABN0BF59</accession>
<evidence type="ECO:0000256" key="2">
    <source>
        <dbReference type="ARBA" id="ARBA00004236"/>
    </source>
</evidence>
<keyword evidence="5" id="KW-0472">Membrane</keyword>
<feature type="coiled-coil region" evidence="6">
    <location>
        <begin position="252"/>
        <end position="370"/>
    </location>
</feature>
<protein>
    <submittedName>
        <fullName evidence="8">SPFH/Band 7/PHB domain protein</fullName>
    </submittedName>
</protein>
<evidence type="ECO:0000313" key="8">
    <source>
        <dbReference type="EMBL" id="EFR51560.1"/>
    </source>
</evidence>
<comment type="similarity">
    <text evidence="3">Belongs to the band 7/mec-2 family. Flotillin subfamily.</text>
</comment>
<dbReference type="InterPro" id="IPR027705">
    <property type="entry name" value="Flotillin_fam"/>
</dbReference>
<sequence length="560" mass="61564">MAAILVAVILITFIGILSRYRKCKSDEVLVVYGKTGGDKKSAKLYHGGAAFVWPIVQGYEFLSMKPMQIDCKLTGALSAQNIRVDVPTTITVAISTDPEVMQNAAERMLGLTMDDKQNLITDVVYGQMRLVIADMTIEELNSDRDKFLSKVKDNIDTELRKFGLYLMNINISDIRDAANYIVNLGKEAESKAQNEAQANIEEQEKLGAIKIANQIKERETKVAETRKDQDIAIAETKKLQEISVANADKDRISQVAIANAEKESQVAKAEAEKNIRIEQANTEKESRIAELNSDMEIKQAEAQKKAAIGRNEAQKEIALSNSELAVTQANADKQAGEAAAKSEAAVQTAKEIAQKEVEEAKARKVESSLKAEKIVPAEVARQEAILQAEAVAEKITREAEARAKATLAQAEAEAKAIQLKLEAEAEGKKRSLLAEAEGFEAMVKAAESNPAIAIQYKMVDQWKEIAGEQVKAFEHMNLGNITVFDGGNGATSNFLNTLVKTVAPSLGVLDKLPIGETVKNIIHPEEKDKKEEKKIKNSKQKRTINDEQALLLLRVFVHRL</sequence>
<dbReference type="CDD" id="cd03399">
    <property type="entry name" value="SPFH_flotillin"/>
    <property type="match status" value="1"/>
</dbReference>
<keyword evidence="4" id="KW-1003">Cell membrane</keyword>